<organism evidence="1 2">
    <name type="scientific">Streptomyces himastatinicus ATCC 53653</name>
    <dbReference type="NCBI Taxonomy" id="457427"/>
    <lineage>
        <taxon>Bacteria</taxon>
        <taxon>Bacillati</taxon>
        <taxon>Actinomycetota</taxon>
        <taxon>Actinomycetes</taxon>
        <taxon>Kitasatosporales</taxon>
        <taxon>Streptomycetaceae</taxon>
        <taxon>Streptomyces</taxon>
        <taxon>Streptomyces violaceusniger group</taxon>
    </lineage>
</organism>
<dbReference type="OrthoDB" id="2183194at2"/>
<accession>D9WWW4</accession>
<evidence type="ECO:0000313" key="2">
    <source>
        <dbReference type="Proteomes" id="UP000003963"/>
    </source>
</evidence>
<dbReference type="SUPFAM" id="SSF57997">
    <property type="entry name" value="Tropomyosin"/>
    <property type="match status" value="1"/>
</dbReference>
<dbReference type="STRING" id="457427.SSOG_09106"/>
<dbReference type="HOGENOM" id="CLU_304406_0_0_11"/>
<evidence type="ECO:0000313" key="1">
    <source>
        <dbReference type="EMBL" id="EFL29392.1"/>
    </source>
</evidence>
<gene>
    <name evidence="1" type="ORF">SSOG_09106</name>
</gene>
<name>D9WWW4_9ACTN</name>
<proteinExistence type="predicted"/>
<protein>
    <submittedName>
        <fullName evidence="1">LigA protein</fullName>
    </submittedName>
</protein>
<sequence>MVAGIAAAVIAVKSLADMGEEAPPNVDKLTTSLGNLGRTGKTSGEAARVFGKDLSGLRDSVKALTDPSTTDAVQQKLVKALSLGNWDSTPVQEAKEKFDAIDKALSNLVRGGKADVAAAALKRLESAYVKNGGSAGDFRKRLDDYKSALADQKFEQEMAAQSMGLFGKAAQETQAKLDAQKQSADGLRQSIQALNDVNRQGADAMNKFEQSIDDSAKAAKDNAGSLKMHRGELDLNSQKARDAESALRDLATNTDDAATKAREQGKSWEYVQGILSRGQSAFVETAQKMGLTKEQAQALAKSYLDIPSSKSTKIEMKAEDAIAGLDSVIAAIKATPNAKSVTVDALTSDAVNLLESLGFKVTHLKDGRFKVTAETGSVKGKLSEVEKARSGLKNKTLKIDAKTAGAIRDLENLKTAVRGSKGKTITMKVPTAEGRRQLQLLGFKIKDTKGKRVTVSVPTGTPRSQVAAIRAAIAALKDKSVTITTKHVDVFQVRGTAKSAAAGIAAQARNLKKADGGLVDYYANGGIQRRGVRHFADGAERHVAEIAPAGAWRMWAEPETGGEAYIPLAPTKRLRSRAIAEETIRRLGGDPQTIEWHANGSITDWRYDPQTGSLYSASDAGQAGHKTRKVKTKKGTKEVEYFSLDAVEGKLMKSARAARAWNKDLSTVADRVGADVAQALAGMGEDGVALTRKMAHGSKRYIELMARQLRDLAKTAKASLTDYTRQMEKASSSNTKFQADLAKLAGAGFGDLAAQLAAQGDQAAIDIASSAVKDRGRAKKANDAAKRANNALTNEQVAEMVQIIAAITSSKVGIHSVAEKTGIGEDEIVTVATKAKGQISSALGGRAAQFLSDLTRAQKGLSYANGGIRSGIYATRGGAVTFAEPSTGGEAYIPLGANKRRNATAVLGDVAGRFGLGLTDASAGGRVVIIREQGPLVGNQTWHVTSGGNAIDTARRIDADNSYQLRRLARGGVGAR</sequence>
<reference evidence="1 2" key="1">
    <citation type="submission" date="2009-02" db="EMBL/GenBank/DDBJ databases">
        <title>Annotation of Streptomyces hygroscopicus strain ATCC 53653.</title>
        <authorList>
            <consortium name="The Broad Institute Genome Sequencing Platform"/>
            <consortium name="Broad Institute Microbial Sequencing Center"/>
            <person name="Fischbach M."/>
            <person name="Godfrey P."/>
            <person name="Ward D."/>
            <person name="Young S."/>
            <person name="Zeng Q."/>
            <person name="Koehrsen M."/>
            <person name="Alvarado L."/>
            <person name="Berlin A.M."/>
            <person name="Bochicchio J."/>
            <person name="Borenstein D."/>
            <person name="Chapman S.B."/>
            <person name="Chen Z."/>
            <person name="Engels R."/>
            <person name="Freedman E."/>
            <person name="Gellesch M."/>
            <person name="Goldberg J."/>
            <person name="Griggs A."/>
            <person name="Gujja S."/>
            <person name="Heilman E.R."/>
            <person name="Heiman D.I."/>
            <person name="Hepburn T.A."/>
            <person name="Howarth C."/>
            <person name="Jen D."/>
            <person name="Larson L."/>
            <person name="Lewis B."/>
            <person name="Mehta T."/>
            <person name="Park D."/>
            <person name="Pearson M."/>
            <person name="Richards J."/>
            <person name="Roberts A."/>
            <person name="Saif S."/>
            <person name="Shea T.D."/>
            <person name="Shenoy N."/>
            <person name="Sisk P."/>
            <person name="Stolte C."/>
            <person name="Sykes S.N."/>
            <person name="Thomson T."/>
            <person name="Walk T."/>
            <person name="White J."/>
            <person name="Yandava C."/>
            <person name="Straight P."/>
            <person name="Clardy J."/>
            <person name="Hung D."/>
            <person name="Kolter R."/>
            <person name="Mekalanos J."/>
            <person name="Walker S."/>
            <person name="Walsh C.T."/>
            <person name="Wieland-Brown L.C."/>
            <person name="Haas B."/>
            <person name="Nusbaum C."/>
            <person name="Birren B."/>
        </authorList>
    </citation>
    <scope>NUCLEOTIDE SEQUENCE [LARGE SCALE GENOMIC DNA]</scope>
    <source>
        <strain evidence="1 2">ATCC 53653</strain>
    </source>
</reference>
<dbReference type="Proteomes" id="UP000003963">
    <property type="component" value="Unassembled WGS sequence"/>
</dbReference>
<keyword evidence="2" id="KW-1185">Reference proteome</keyword>
<dbReference type="EMBL" id="GG657755">
    <property type="protein sequence ID" value="EFL29392.1"/>
    <property type="molecule type" value="Genomic_DNA"/>
</dbReference>
<dbReference type="AlphaFoldDB" id="D9WWW4"/>